<feature type="transmembrane region" description="Helical" evidence="1">
    <location>
        <begin position="112"/>
        <end position="132"/>
    </location>
</feature>
<keyword evidence="1" id="KW-0812">Transmembrane</keyword>
<keyword evidence="3" id="KW-1185">Reference proteome</keyword>
<keyword evidence="1" id="KW-0472">Membrane</keyword>
<dbReference type="STRING" id="199441.BkAM31D_23310"/>
<dbReference type="EMBL" id="CP020814">
    <property type="protein sequence ID" value="ARK32559.1"/>
    <property type="molecule type" value="Genomic_DNA"/>
</dbReference>
<evidence type="ECO:0000256" key="1">
    <source>
        <dbReference type="SAM" id="Phobius"/>
    </source>
</evidence>
<dbReference type="Proteomes" id="UP000193006">
    <property type="component" value="Chromosome"/>
</dbReference>
<feature type="transmembrane region" description="Helical" evidence="1">
    <location>
        <begin position="172"/>
        <end position="197"/>
    </location>
</feature>
<keyword evidence="1" id="KW-1133">Transmembrane helix</keyword>
<feature type="transmembrane region" description="Helical" evidence="1">
    <location>
        <begin position="44"/>
        <end position="62"/>
    </location>
</feature>
<evidence type="ECO:0000313" key="3">
    <source>
        <dbReference type="Proteomes" id="UP000193006"/>
    </source>
</evidence>
<accession>A0A1X9MGF7</accession>
<protein>
    <submittedName>
        <fullName evidence="2">Uncharacterized protein</fullName>
    </submittedName>
</protein>
<proteinExistence type="predicted"/>
<reference evidence="2 3" key="1">
    <citation type="submission" date="2017-04" db="EMBL/GenBank/DDBJ databases">
        <title>Bacillus krulwichiae AM31D Genome sequencing and assembly.</title>
        <authorList>
            <person name="Krulwich T.A."/>
            <person name="Anastor L."/>
            <person name="Ehrlich R."/>
            <person name="Ehrlich G.D."/>
            <person name="Janto B."/>
        </authorList>
    </citation>
    <scope>NUCLEOTIDE SEQUENCE [LARGE SCALE GENOMIC DNA]</scope>
    <source>
        <strain evidence="2 3">AM31D</strain>
    </source>
</reference>
<evidence type="ECO:0000313" key="2">
    <source>
        <dbReference type="EMBL" id="ARK32559.1"/>
    </source>
</evidence>
<sequence>MVLLHIDISIVVELVYRIIMFFLKPISDEVRLAQIIFNKHKKTMKLILGSIFACIAAILQASGGFVPGVGYFISPLVTAPILLCSMLSISFGVKSYFLTIMLLFILQPTELIVFPFTTGLLGLGIGASFSFFRKRVSIIATGTILLMLGIMSLIFIFHFPILGPAVSDSFSILTTISIILFAFLYSWLWVEIALVIFKRIKMIII</sequence>
<organism evidence="2 3">
    <name type="scientific">Halalkalibacter krulwichiae</name>
    <dbReference type="NCBI Taxonomy" id="199441"/>
    <lineage>
        <taxon>Bacteria</taxon>
        <taxon>Bacillati</taxon>
        <taxon>Bacillota</taxon>
        <taxon>Bacilli</taxon>
        <taxon>Bacillales</taxon>
        <taxon>Bacillaceae</taxon>
        <taxon>Halalkalibacter</taxon>
    </lineage>
</organism>
<name>A0A1X9MGF7_9BACI</name>
<dbReference type="KEGG" id="bkw:BkAM31D_23310"/>
<feature type="transmembrane region" description="Helical" evidence="1">
    <location>
        <begin position="91"/>
        <end position="106"/>
    </location>
</feature>
<feature type="transmembrane region" description="Helical" evidence="1">
    <location>
        <begin position="144"/>
        <end position="166"/>
    </location>
</feature>
<dbReference type="AlphaFoldDB" id="A0A1X9MGF7"/>
<gene>
    <name evidence="2" type="ORF">BkAM31D_23310</name>
</gene>